<dbReference type="RefSeq" id="WP_063387012.1">
    <property type="nucleotide sequence ID" value="NZ_LWBR01000011.1"/>
</dbReference>
<accession>A0A161ZVG4</accession>
<dbReference type="InterPro" id="IPR029058">
    <property type="entry name" value="AB_hydrolase_fold"/>
</dbReference>
<dbReference type="OrthoDB" id="2986585at2"/>
<dbReference type="SUPFAM" id="SSF53474">
    <property type="entry name" value="alpha/beta-Hydrolases"/>
    <property type="match status" value="1"/>
</dbReference>
<organism evidence="1 2">
    <name type="scientific">Aeribacillus pallidus</name>
    <dbReference type="NCBI Taxonomy" id="33936"/>
    <lineage>
        <taxon>Bacteria</taxon>
        <taxon>Bacillati</taxon>
        <taxon>Bacillota</taxon>
        <taxon>Bacilli</taxon>
        <taxon>Bacillales</taxon>
        <taxon>Bacillaceae</taxon>
        <taxon>Aeribacillus</taxon>
    </lineage>
</organism>
<gene>
    <name evidence="1" type="ORF">AZI98_04010</name>
</gene>
<comment type="caution">
    <text evidence="1">The sequence shown here is derived from an EMBL/GenBank/DDBJ whole genome shotgun (WGS) entry which is preliminary data.</text>
</comment>
<keyword evidence="2" id="KW-1185">Reference proteome</keyword>
<evidence type="ECO:0000313" key="2">
    <source>
        <dbReference type="Proteomes" id="UP000076476"/>
    </source>
</evidence>
<proteinExistence type="predicted"/>
<dbReference type="Proteomes" id="UP000076476">
    <property type="component" value="Unassembled WGS sequence"/>
</dbReference>
<dbReference type="AlphaFoldDB" id="A0A161ZVG4"/>
<evidence type="ECO:0008006" key="3">
    <source>
        <dbReference type="Google" id="ProtNLM"/>
    </source>
</evidence>
<name>A0A161ZVG4_9BACI</name>
<evidence type="ECO:0000313" key="1">
    <source>
        <dbReference type="EMBL" id="KZN97317.1"/>
    </source>
</evidence>
<dbReference type="STRING" id="33936.AZI98_04010"/>
<sequence>MEGVSERFFQIENEWNVIHLPEKPNGFGILIIGDRTHFVENGSSYWLEHYGRRQLINTLKSCGYTLFHSNLYGRHWGSPHAVLLAKQLYHLVMKQEILNKKIHILSEGIGALVALQLMEEMPNSIRSSVMINPCLDIKAQIAEEKKNKFFYKQMIKELSKAYQLDEKAVTHYPFVRIQDFVSKIPVGIWQKMNGGSYSYKIHGKKYEEWRKQLKAPIQFTFYFQENINRIHDMIRSFYKEHERIL</sequence>
<reference evidence="1 2" key="1">
    <citation type="submission" date="2016-04" db="EMBL/GenBank/DDBJ databases">
        <title>Draft genome sequence of Aeribacillus pallidus 8m3 from petroleum reservoir.</title>
        <authorList>
            <person name="Poltaraus A.B."/>
            <person name="Nazina T.N."/>
            <person name="Tourova T.P."/>
            <person name="Malakho S.M."/>
            <person name="Korshunova A.V."/>
            <person name="Sokolova D.S."/>
        </authorList>
    </citation>
    <scope>NUCLEOTIDE SEQUENCE [LARGE SCALE GENOMIC DNA]</scope>
    <source>
        <strain evidence="1 2">8m3</strain>
    </source>
</reference>
<dbReference type="EMBL" id="LWBR01000011">
    <property type="protein sequence ID" value="KZN97317.1"/>
    <property type="molecule type" value="Genomic_DNA"/>
</dbReference>
<protein>
    <recommendedName>
        <fullName evidence="3">Hydrolase</fullName>
    </recommendedName>
</protein>